<dbReference type="Gene3D" id="2.170.270.10">
    <property type="entry name" value="SET domain"/>
    <property type="match status" value="1"/>
</dbReference>
<sequence>MSLATKLRRVRKPPPEGWDLIEPTLEQFEAKMREAETEPHEGKRKTEINWPIFRIHHQRSRYVYDMYYKKAEISRELYEFCLTAKFADAALIAKWKKQGYENLCCVKKMVKVRSFRANSNFPQLCDKVKVGWDRKRGRFVEATEDIPIGTVVCVEQGITVNVDPEKCYRCLSSIERTGFAYCNSCEEFYEPDDLACGAFDELGIFKLAAHLVFSYPFAEIANLVQLPDPKVPKCAPTSLSTADLESVFQLTPFPEIGESFKAYQIQEAIAKIVKSLASDKNWGRLEFQNRVVAFTKALRIMAERCAKNAHTIYSIEQKESHFVRNTFIFVSHGVRAGEELVDSYGVTNKQHTLKQRTEFLAQVSGFRCHCDACVEKQNEDEKLEKSFNDVELCAREASCLFDISDYLEYMTPGSKDIENLIVAFVKRADAEIYNEKSFELWKKFVANAKLRGIEYDPYLLRPYLEMTMLAWNDEVECTETEKTSLLVITYRFLKNLYADLHPLSQIVQNLMAFVEKQSEDGIRTTLQKMKIVMRYIWSNRFEEIEGDGGE</sequence>
<dbReference type="InterPro" id="IPR046341">
    <property type="entry name" value="SET_dom_sf"/>
</dbReference>
<keyword evidence="3" id="KW-0539">Nucleus</keyword>
<organism evidence="4 5">
    <name type="scientific">Caenorhabditis japonica</name>
    <dbReference type="NCBI Taxonomy" id="281687"/>
    <lineage>
        <taxon>Eukaryota</taxon>
        <taxon>Metazoa</taxon>
        <taxon>Ecdysozoa</taxon>
        <taxon>Nematoda</taxon>
        <taxon>Chromadorea</taxon>
        <taxon>Rhabditida</taxon>
        <taxon>Rhabditina</taxon>
        <taxon>Rhabditomorpha</taxon>
        <taxon>Rhabditoidea</taxon>
        <taxon>Rhabditidae</taxon>
        <taxon>Peloderinae</taxon>
        <taxon>Caenorhabditis</taxon>
    </lineage>
</organism>
<name>A0A8R1DSR2_CAEJA</name>
<evidence type="ECO:0000256" key="3">
    <source>
        <dbReference type="ARBA" id="ARBA00023242"/>
    </source>
</evidence>
<dbReference type="SUPFAM" id="SSF82199">
    <property type="entry name" value="SET domain"/>
    <property type="match status" value="1"/>
</dbReference>
<evidence type="ECO:0000313" key="4">
    <source>
        <dbReference type="EnsemblMetazoa" id="CJA09902b.1"/>
    </source>
</evidence>
<keyword evidence="5" id="KW-1185">Reference proteome</keyword>
<dbReference type="AlphaFoldDB" id="A0A8R1DSR2"/>
<dbReference type="EnsemblMetazoa" id="CJA09902b.1">
    <property type="protein sequence ID" value="CJA09902b.1"/>
    <property type="gene ID" value="WBGene00129106"/>
</dbReference>
<evidence type="ECO:0000256" key="2">
    <source>
        <dbReference type="ARBA" id="ARBA00005287"/>
    </source>
</evidence>
<evidence type="ECO:0008006" key="6">
    <source>
        <dbReference type="Google" id="ProtNLM"/>
    </source>
</evidence>
<dbReference type="InterPro" id="IPR001748">
    <property type="entry name" value="BUD31"/>
</dbReference>
<protein>
    <recommendedName>
        <fullName evidence="6">SET domain-containing protein</fullName>
    </recommendedName>
</protein>
<dbReference type="PANTHER" id="PTHR19411">
    <property type="entry name" value="PROTEIN BUD31-RELATED"/>
    <property type="match status" value="1"/>
</dbReference>
<evidence type="ECO:0000313" key="5">
    <source>
        <dbReference type="Proteomes" id="UP000005237"/>
    </source>
</evidence>
<evidence type="ECO:0000256" key="1">
    <source>
        <dbReference type="ARBA" id="ARBA00004123"/>
    </source>
</evidence>
<proteinExistence type="inferred from homology"/>
<dbReference type="Proteomes" id="UP000005237">
    <property type="component" value="Unassembled WGS sequence"/>
</dbReference>
<dbReference type="PANTHER" id="PTHR19411:SF0">
    <property type="entry name" value="PROTEIN BUD31 HOMOLOG"/>
    <property type="match status" value="1"/>
</dbReference>
<dbReference type="GO" id="GO:0005681">
    <property type="term" value="C:spliceosomal complex"/>
    <property type="evidence" value="ECO:0007669"/>
    <property type="project" value="TreeGrafter"/>
</dbReference>
<accession>A0A8R1DSR2</accession>
<comment type="similarity">
    <text evidence="2">Belongs to the BUD31 (G10) family.</text>
</comment>
<comment type="subcellular location">
    <subcellularLocation>
        <location evidence="1">Nucleus</location>
    </subcellularLocation>
</comment>
<reference evidence="5" key="1">
    <citation type="submission" date="2010-08" db="EMBL/GenBank/DDBJ databases">
        <authorList>
            <consortium name="Caenorhabditis japonica Sequencing Consortium"/>
            <person name="Wilson R.K."/>
        </authorList>
    </citation>
    <scope>NUCLEOTIDE SEQUENCE [LARGE SCALE GENOMIC DNA]</scope>
    <source>
        <strain evidence="5">DF5081</strain>
    </source>
</reference>
<reference evidence="4" key="2">
    <citation type="submission" date="2022-06" db="UniProtKB">
        <authorList>
            <consortium name="EnsemblMetazoa"/>
        </authorList>
    </citation>
    <scope>IDENTIFICATION</scope>
    <source>
        <strain evidence="4">DF5081</strain>
    </source>
</reference>
<dbReference type="GO" id="GO:0000398">
    <property type="term" value="P:mRNA splicing, via spliceosome"/>
    <property type="evidence" value="ECO:0007669"/>
    <property type="project" value="TreeGrafter"/>
</dbReference>
<dbReference type="Pfam" id="PF01125">
    <property type="entry name" value="BUD31"/>
    <property type="match status" value="1"/>
</dbReference>
<dbReference type="PRINTS" id="PR00322">
    <property type="entry name" value="G10"/>
</dbReference>